<dbReference type="InterPro" id="IPR002182">
    <property type="entry name" value="NB-ARC"/>
</dbReference>
<dbReference type="InterPro" id="IPR042197">
    <property type="entry name" value="Apaf_helical"/>
</dbReference>
<dbReference type="InterPro" id="IPR041118">
    <property type="entry name" value="Rx_N"/>
</dbReference>
<dbReference type="GO" id="GO:0006952">
    <property type="term" value="P:defense response"/>
    <property type="evidence" value="ECO:0007669"/>
    <property type="project" value="UniProtKB-KW"/>
</dbReference>
<feature type="domain" description="Disease resistance N-terminal" evidence="7">
    <location>
        <begin position="5"/>
        <end position="90"/>
    </location>
</feature>
<evidence type="ECO:0000256" key="5">
    <source>
        <dbReference type="SAM" id="Coils"/>
    </source>
</evidence>
<evidence type="ECO:0000256" key="1">
    <source>
        <dbReference type="ARBA" id="ARBA00022737"/>
    </source>
</evidence>
<dbReference type="PANTHER" id="PTHR36766:SF40">
    <property type="entry name" value="DISEASE RESISTANCE PROTEIN RGA3"/>
    <property type="match status" value="1"/>
</dbReference>
<proteinExistence type="predicted"/>
<evidence type="ECO:0000259" key="7">
    <source>
        <dbReference type="Pfam" id="PF18052"/>
    </source>
</evidence>
<feature type="domain" description="Disease resistance protein winged helix" evidence="8">
    <location>
        <begin position="271"/>
        <end position="358"/>
    </location>
</feature>
<keyword evidence="11" id="KW-1185">Reference proteome</keyword>
<evidence type="ECO:0000259" key="6">
    <source>
        <dbReference type="Pfam" id="PF00931"/>
    </source>
</evidence>
<dbReference type="InterPro" id="IPR038005">
    <property type="entry name" value="RX-like_CC"/>
</dbReference>
<dbReference type="SUPFAM" id="SSF52058">
    <property type="entry name" value="L domain-like"/>
    <property type="match status" value="1"/>
</dbReference>
<dbReference type="Pfam" id="PF23559">
    <property type="entry name" value="WHD_DRP"/>
    <property type="match status" value="1"/>
</dbReference>
<dbReference type="Pfam" id="PF00931">
    <property type="entry name" value="NB-ARC"/>
    <property type="match status" value="1"/>
</dbReference>
<dbReference type="Pfam" id="PF18052">
    <property type="entry name" value="Rx_N"/>
    <property type="match status" value="1"/>
</dbReference>
<sequence length="817" mass="94079">MEDLISTVQNQLITIVIEEVNLLRGVDAELEKLTDNLQAIQAVLEDAEKRQVMEATVKLWVEKLKDVSYDIDDVLDEWNTSILKQQNSDEDARKVCSLPTLSCGGFSFCQVGLRHVIAVKIQELNARWEPLKNSLLNASPESRVLITTRKEKVAEVMGSRREDMVSIETLSKEWCWKLFSHLAFSGRSDEDCKKLRSVGEEILEKCKGLPLAVKTVGSLLRFKKTEQQWLGVRDSKTWEIEKVEEDVFSPLLLSYYDLPSVLKQCFLYCAIFPQDYVIKKDELIKLWMAQGFLNKITQQNKVEMVLGPREEKETEDMEKVGEEYFHELAIRSFFQDFERDENGEIVKCKMHDMMHSFARFLMEKEFLLVKVDGLEEPWKVNLPSKTIRHLTLVMGVNIAYPVPMYNWEKVRSLLILPSGWGSRRERNLLNNIDKLPCLRTLHVNLGVEKSQWADEILPKTIGKLIHLRYLNLSHNNYSRTLPEAICELYNLLILDISNCYKLCRLPEGIGKLKNLRHLENRKTESLTCMPKGMTRLTTLRTLREFTVGRDEKMSSSKLGDLGKLRHLQGSLRIRGMQNVEEASEAKEASLSTKAGLHELVLEFEEFEERSSGGENEAVVVEALQPPPCLQSFQIYYSNGPTTLFPSWMTSLAMLKTVRLICCFNWETLPPLGKLPSLESLSISWMRKVKKLGQEFLGIERQEGDDYGESSSATKGNIIAFPNLQKFEMWEMVELEDWEYGNLFSNSSTSSSSGGITIMPRLHSLRVENCYVLKALPRHLFSHLQQLRIRSCAILKQRFKQENGEDWQYISHIPNLDV</sequence>
<dbReference type="Gene3D" id="1.10.10.10">
    <property type="entry name" value="Winged helix-like DNA-binding domain superfamily/Winged helix DNA-binding domain"/>
    <property type="match status" value="1"/>
</dbReference>
<reference evidence="11" key="1">
    <citation type="submission" date="2013-09" db="EMBL/GenBank/DDBJ databases">
        <title>Corchorus olitorius genome sequencing.</title>
        <authorList>
            <person name="Alam M."/>
            <person name="Haque M.S."/>
            <person name="Islam M.S."/>
            <person name="Emdad E.M."/>
            <person name="Islam M.M."/>
            <person name="Ahmed B."/>
            <person name="Halim A."/>
            <person name="Hossen Q.M.M."/>
            <person name="Hossain M.Z."/>
            <person name="Ahmed R."/>
            <person name="Khan M.M."/>
            <person name="Islam R."/>
            <person name="Rashid M.M."/>
            <person name="Khan S.A."/>
            <person name="Rahman M.S."/>
            <person name="Alam M."/>
            <person name="Yahiya A.S."/>
            <person name="Khan M.S."/>
            <person name="Azam M.S."/>
            <person name="Haque T."/>
            <person name="Lashkar M.Z.H."/>
            <person name="Akhand A.I."/>
            <person name="Morshed G."/>
            <person name="Roy S."/>
            <person name="Uddin K.S."/>
            <person name="Rabeya T."/>
            <person name="Hossain A.S."/>
            <person name="Chowdhury A."/>
            <person name="Snigdha A.R."/>
            <person name="Mortoza M.S."/>
            <person name="Matin S.A."/>
            <person name="Hoque S.M.E."/>
            <person name="Islam M.K."/>
            <person name="Roy D.K."/>
            <person name="Haider R."/>
            <person name="Moosa M.M."/>
            <person name="Elias S.M."/>
            <person name="Hasan A.M."/>
            <person name="Jahan S."/>
            <person name="Shafiuddin M."/>
            <person name="Mahmood N."/>
            <person name="Shommy N.S."/>
        </authorList>
    </citation>
    <scope>NUCLEOTIDE SEQUENCE [LARGE SCALE GENOMIC DNA]</scope>
    <source>
        <strain evidence="11">cv. O-4</strain>
    </source>
</reference>
<evidence type="ECO:0000256" key="4">
    <source>
        <dbReference type="ARBA" id="ARBA00022840"/>
    </source>
</evidence>
<keyword evidence="5" id="KW-0175">Coiled coil</keyword>
<name>A0A1R3H879_9ROSI</name>
<feature type="domain" description="NB-ARC" evidence="6">
    <location>
        <begin position="127"/>
        <end position="187"/>
    </location>
</feature>
<dbReference type="PANTHER" id="PTHR36766">
    <property type="entry name" value="PLANT BROAD-SPECTRUM MILDEW RESISTANCE PROTEIN RPW8"/>
    <property type="match status" value="1"/>
</dbReference>
<dbReference type="Gene3D" id="3.80.10.10">
    <property type="entry name" value="Ribonuclease Inhibitor"/>
    <property type="match status" value="2"/>
</dbReference>
<dbReference type="OrthoDB" id="5279713at2759"/>
<protein>
    <submittedName>
        <fullName evidence="10">Disease resistance protein</fullName>
    </submittedName>
</protein>
<organism evidence="10 11">
    <name type="scientific">Corchorus olitorius</name>
    <dbReference type="NCBI Taxonomy" id="93759"/>
    <lineage>
        <taxon>Eukaryota</taxon>
        <taxon>Viridiplantae</taxon>
        <taxon>Streptophyta</taxon>
        <taxon>Embryophyta</taxon>
        <taxon>Tracheophyta</taxon>
        <taxon>Spermatophyta</taxon>
        <taxon>Magnoliopsida</taxon>
        <taxon>eudicotyledons</taxon>
        <taxon>Gunneridae</taxon>
        <taxon>Pentapetalae</taxon>
        <taxon>rosids</taxon>
        <taxon>malvids</taxon>
        <taxon>Malvales</taxon>
        <taxon>Malvaceae</taxon>
        <taxon>Grewioideae</taxon>
        <taxon>Apeibeae</taxon>
        <taxon>Corchorus</taxon>
    </lineage>
</organism>
<keyword evidence="4" id="KW-0067">ATP-binding</keyword>
<comment type="caution">
    <text evidence="10">The sequence shown here is derived from an EMBL/GenBank/DDBJ whole genome shotgun (WGS) entry which is preliminary data.</text>
</comment>
<gene>
    <name evidence="10" type="ORF">COLO4_30536</name>
</gene>
<feature type="coiled-coil region" evidence="5">
    <location>
        <begin position="23"/>
        <end position="50"/>
    </location>
</feature>
<dbReference type="PRINTS" id="PR00364">
    <property type="entry name" value="DISEASERSIST"/>
</dbReference>
<dbReference type="Proteomes" id="UP000187203">
    <property type="component" value="Unassembled WGS sequence"/>
</dbReference>
<dbReference type="Gene3D" id="1.20.5.4130">
    <property type="match status" value="1"/>
</dbReference>
<dbReference type="GO" id="GO:0005524">
    <property type="term" value="F:ATP binding"/>
    <property type="evidence" value="ECO:0007669"/>
    <property type="project" value="UniProtKB-KW"/>
</dbReference>
<dbReference type="CDD" id="cd14798">
    <property type="entry name" value="RX-CC_like"/>
    <property type="match status" value="1"/>
</dbReference>
<evidence type="ECO:0000259" key="8">
    <source>
        <dbReference type="Pfam" id="PF23559"/>
    </source>
</evidence>
<dbReference type="InterPro" id="IPR055414">
    <property type="entry name" value="LRR_R13L4/SHOC2-like"/>
</dbReference>
<dbReference type="InterPro" id="IPR027417">
    <property type="entry name" value="P-loop_NTPase"/>
</dbReference>
<evidence type="ECO:0000256" key="3">
    <source>
        <dbReference type="ARBA" id="ARBA00022821"/>
    </source>
</evidence>
<keyword evidence="1" id="KW-0677">Repeat</keyword>
<dbReference type="InterPro" id="IPR036388">
    <property type="entry name" value="WH-like_DNA-bd_sf"/>
</dbReference>
<dbReference type="Pfam" id="PF23598">
    <property type="entry name" value="LRR_14"/>
    <property type="match status" value="1"/>
</dbReference>
<dbReference type="GO" id="GO:0051707">
    <property type="term" value="P:response to other organism"/>
    <property type="evidence" value="ECO:0007669"/>
    <property type="project" value="UniProtKB-ARBA"/>
</dbReference>
<dbReference type="InterPro" id="IPR032675">
    <property type="entry name" value="LRR_dom_sf"/>
</dbReference>
<keyword evidence="3" id="KW-0611">Plant defense</keyword>
<evidence type="ECO:0000313" key="11">
    <source>
        <dbReference type="Proteomes" id="UP000187203"/>
    </source>
</evidence>
<dbReference type="Gene3D" id="1.10.8.430">
    <property type="entry name" value="Helical domain of apoptotic protease-activating factors"/>
    <property type="match status" value="1"/>
</dbReference>
<keyword evidence="2" id="KW-0547">Nucleotide-binding</keyword>
<feature type="domain" description="Disease resistance R13L4/SHOC-2-like LRR" evidence="9">
    <location>
        <begin position="427"/>
        <end position="729"/>
    </location>
</feature>
<evidence type="ECO:0000256" key="2">
    <source>
        <dbReference type="ARBA" id="ARBA00022741"/>
    </source>
</evidence>
<accession>A0A1R3H879</accession>
<dbReference type="AlphaFoldDB" id="A0A1R3H879"/>
<evidence type="ECO:0000259" key="9">
    <source>
        <dbReference type="Pfam" id="PF23598"/>
    </source>
</evidence>
<dbReference type="GO" id="GO:0043531">
    <property type="term" value="F:ADP binding"/>
    <property type="evidence" value="ECO:0007669"/>
    <property type="project" value="InterPro"/>
</dbReference>
<evidence type="ECO:0000313" key="10">
    <source>
        <dbReference type="EMBL" id="OMO66483.1"/>
    </source>
</evidence>
<dbReference type="EMBL" id="AWUE01020749">
    <property type="protein sequence ID" value="OMO66483.1"/>
    <property type="molecule type" value="Genomic_DNA"/>
</dbReference>
<dbReference type="SUPFAM" id="SSF52540">
    <property type="entry name" value="P-loop containing nucleoside triphosphate hydrolases"/>
    <property type="match status" value="1"/>
</dbReference>
<dbReference type="FunFam" id="1.10.10.10:FF:000322">
    <property type="entry name" value="Probable disease resistance protein At1g63360"/>
    <property type="match status" value="1"/>
</dbReference>
<dbReference type="InterPro" id="IPR058922">
    <property type="entry name" value="WHD_DRP"/>
</dbReference>